<dbReference type="PANTHER" id="PTHR11905">
    <property type="entry name" value="ADAM A DISINTEGRIN AND METALLOPROTEASE DOMAIN"/>
    <property type="match status" value="1"/>
</dbReference>
<proteinExistence type="predicted"/>
<keyword evidence="2" id="KW-0732">Signal</keyword>
<dbReference type="InterPro" id="IPR001590">
    <property type="entry name" value="Peptidase_M12B"/>
</dbReference>
<gene>
    <name evidence="4" type="ORF">ETSY1_14965</name>
</gene>
<name>W4LMY9_ENTF1</name>
<dbReference type="SUPFAM" id="SSF55486">
    <property type="entry name" value="Metalloproteases ('zincins'), catalytic domain"/>
    <property type="match status" value="1"/>
</dbReference>
<evidence type="ECO:0000256" key="1">
    <source>
        <dbReference type="SAM" id="MobiDB-lite"/>
    </source>
</evidence>
<dbReference type="Pfam" id="PF01421">
    <property type="entry name" value="Reprolysin"/>
    <property type="match status" value="1"/>
</dbReference>
<dbReference type="GO" id="GO:0006508">
    <property type="term" value="P:proteolysis"/>
    <property type="evidence" value="ECO:0007669"/>
    <property type="project" value="InterPro"/>
</dbReference>
<evidence type="ECO:0000256" key="2">
    <source>
        <dbReference type="SAM" id="SignalP"/>
    </source>
</evidence>
<dbReference type="Proteomes" id="UP000019141">
    <property type="component" value="Unassembled WGS sequence"/>
</dbReference>
<dbReference type="Gene3D" id="3.40.390.10">
    <property type="entry name" value="Collagenase (Catalytic Domain)"/>
    <property type="match status" value="1"/>
</dbReference>
<dbReference type="EMBL" id="AZHW01000444">
    <property type="protein sequence ID" value="ETW99453.1"/>
    <property type="molecule type" value="Genomic_DNA"/>
</dbReference>
<feature type="domain" description="Peptidase M12B" evidence="3">
    <location>
        <begin position="227"/>
        <end position="382"/>
    </location>
</feature>
<protein>
    <recommendedName>
        <fullName evidence="3">Peptidase M12B domain-containing protein</fullName>
    </recommendedName>
</protein>
<dbReference type="PANTHER" id="PTHR11905:SF159">
    <property type="entry name" value="ADAM METALLOPROTEASE"/>
    <property type="match status" value="1"/>
</dbReference>
<reference evidence="4 5" key="1">
    <citation type="journal article" date="2014" name="Nature">
        <title>An environmental bacterial taxon with a large and distinct metabolic repertoire.</title>
        <authorList>
            <person name="Wilson M.C."/>
            <person name="Mori T."/>
            <person name="Ruckert C."/>
            <person name="Uria A.R."/>
            <person name="Helf M.J."/>
            <person name="Takada K."/>
            <person name="Gernert C."/>
            <person name="Steffens U.A."/>
            <person name="Heycke N."/>
            <person name="Schmitt S."/>
            <person name="Rinke C."/>
            <person name="Helfrich E.J."/>
            <person name="Brachmann A.O."/>
            <person name="Gurgui C."/>
            <person name="Wakimoto T."/>
            <person name="Kracht M."/>
            <person name="Crusemann M."/>
            <person name="Hentschel U."/>
            <person name="Abe I."/>
            <person name="Matsunaga S."/>
            <person name="Kalinowski J."/>
            <person name="Takeyama H."/>
            <person name="Piel J."/>
        </authorList>
    </citation>
    <scope>NUCLEOTIDE SEQUENCE [LARGE SCALE GENOMIC DNA]</scope>
    <source>
        <strain evidence="5">TSY1</strain>
    </source>
</reference>
<feature type="signal peptide" evidence="2">
    <location>
        <begin position="1"/>
        <end position="27"/>
    </location>
</feature>
<evidence type="ECO:0000259" key="3">
    <source>
        <dbReference type="PROSITE" id="PS50215"/>
    </source>
</evidence>
<dbReference type="InterPro" id="IPR024079">
    <property type="entry name" value="MetalloPept_cat_dom_sf"/>
</dbReference>
<keyword evidence="5" id="KW-1185">Reference proteome</keyword>
<dbReference type="GO" id="GO:0004222">
    <property type="term" value="F:metalloendopeptidase activity"/>
    <property type="evidence" value="ECO:0007669"/>
    <property type="project" value="InterPro"/>
</dbReference>
<dbReference type="PATRIC" id="fig|1429438.4.peg.2970"/>
<accession>W4LMY9</accession>
<dbReference type="AlphaFoldDB" id="W4LMY9"/>
<feature type="chain" id="PRO_5004844578" description="Peptidase M12B domain-containing protein" evidence="2">
    <location>
        <begin position="28"/>
        <end position="573"/>
    </location>
</feature>
<sequence>MKVRALTFLQLALYGLIGLTNATLSGAEPQQETHILYHESVSSLHFAPTSPTRQATGQHAIAGRLSFEAFGQKFDLRLESNDRLIADLPADQQARITKSHQLYKGDIDGMDGSWVRLTRTGDQWTGLMWDGVTLYAIEPREAIADALEQQTASPPDPASMVIYRLSDVHAHGSCALDPQAQPVHQQESLFQELKQLAPTLTAATSRLNVAVVEDQLYTQNQSNPEGRAATLFNAVDGIYQDQVGVEINVADIRLLQNNGNLTSSSPQGLLDQLSTFSNSSEIDNPGLVHLLTGRNLNGSTIGIAFLSSLCSERFGVGLSEIRNGGIALQTVLIAHELGHNFGAPHDNQGNSACASTPSGFIMNPVISSSFDTFSSCSVNRMQPEIASAGCLVDIPGDEEDEDDDNDEVLLSADFDSGRDGFNFEADNTPGNARFTRGRRTANGGVDGSGALEITLGGVDNTTVTRMEANWTTDFSGSGRVTLSLDANLIQSPHYERNEFSEIGVVIDGQLIVFARIRGNGNGGSSRSTGFRSYSRTLNLGNGNHTLSLNCFNNRKTFRNERTTCRFDNVRIEP</sequence>
<dbReference type="PROSITE" id="PS50215">
    <property type="entry name" value="ADAM_MEPRO"/>
    <property type="match status" value="1"/>
</dbReference>
<dbReference type="HOGENOM" id="CLU_475459_0_0_7"/>
<evidence type="ECO:0000313" key="4">
    <source>
        <dbReference type="EMBL" id="ETW99453.1"/>
    </source>
</evidence>
<feature type="region of interest" description="Disordered" evidence="1">
    <location>
        <begin position="420"/>
        <end position="445"/>
    </location>
</feature>
<organism evidence="4 5">
    <name type="scientific">Entotheonella factor</name>
    <dbReference type="NCBI Taxonomy" id="1429438"/>
    <lineage>
        <taxon>Bacteria</taxon>
        <taxon>Pseudomonadati</taxon>
        <taxon>Nitrospinota/Tectimicrobiota group</taxon>
        <taxon>Candidatus Tectimicrobiota</taxon>
        <taxon>Candidatus Entotheonellia</taxon>
        <taxon>Candidatus Entotheonellales</taxon>
        <taxon>Candidatus Entotheonellaceae</taxon>
        <taxon>Candidatus Entotheonella</taxon>
    </lineage>
</organism>
<evidence type="ECO:0000313" key="5">
    <source>
        <dbReference type="Proteomes" id="UP000019141"/>
    </source>
</evidence>
<comment type="caution">
    <text evidence="4">The sequence shown here is derived from an EMBL/GenBank/DDBJ whole genome shotgun (WGS) entry which is preliminary data.</text>
</comment>